<dbReference type="GO" id="GO:0016705">
    <property type="term" value="F:oxidoreductase activity, acting on paired donors, with incorporation or reduction of molecular oxygen"/>
    <property type="evidence" value="ECO:0007669"/>
    <property type="project" value="InterPro"/>
</dbReference>
<evidence type="ECO:0000256" key="7">
    <source>
        <dbReference type="PIRSR" id="PIRSR602401-1"/>
    </source>
</evidence>
<gene>
    <name evidence="10" type="ORF">QN277_014694</name>
</gene>
<dbReference type="PANTHER" id="PTHR24286">
    <property type="entry name" value="CYTOCHROME P450 26"/>
    <property type="match status" value="1"/>
</dbReference>
<evidence type="ECO:0000313" key="10">
    <source>
        <dbReference type="EMBL" id="KAK4276561.1"/>
    </source>
</evidence>
<evidence type="ECO:0000256" key="2">
    <source>
        <dbReference type="ARBA" id="ARBA00010617"/>
    </source>
</evidence>
<dbReference type="CDD" id="cd11043">
    <property type="entry name" value="CYP90-like"/>
    <property type="match status" value="1"/>
</dbReference>
<dbReference type="GO" id="GO:0020037">
    <property type="term" value="F:heme binding"/>
    <property type="evidence" value="ECO:0007669"/>
    <property type="project" value="InterPro"/>
</dbReference>
<evidence type="ECO:0000256" key="6">
    <source>
        <dbReference type="ARBA" id="ARBA00023004"/>
    </source>
</evidence>
<evidence type="ECO:0000256" key="4">
    <source>
        <dbReference type="ARBA" id="ARBA00022723"/>
    </source>
</evidence>
<keyword evidence="9" id="KW-0472">Membrane</keyword>
<accession>A0AAE1JU08</accession>
<organism evidence="10 11">
    <name type="scientific">Acacia crassicarpa</name>
    <name type="common">northern wattle</name>
    <dbReference type="NCBI Taxonomy" id="499986"/>
    <lineage>
        <taxon>Eukaryota</taxon>
        <taxon>Viridiplantae</taxon>
        <taxon>Streptophyta</taxon>
        <taxon>Embryophyta</taxon>
        <taxon>Tracheophyta</taxon>
        <taxon>Spermatophyta</taxon>
        <taxon>Magnoliopsida</taxon>
        <taxon>eudicotyledons</taxon>
        <taxon>Gunneridae</taxon>
        <taxon>Pentapetalae</taxon>
        <taxon>rosids</taxon>
        <taxon>fabids</taxon>
        <taxon>Fabales</taxon>
        <taxon>Fabaceae</taxon>
        <taxon>Caesalpinioideae</taxon>
        <taxon>mimosoid clade</taxon>
        <taxon>Acacieae</taxon>
        <taxon>Acacia</taxon>
    </lineage>
</organism>
<evidence type="ECO:0000256" key="9">
    <source>
        <dbReference type="SAM" id="Phobius"/>
    </source>
</evidence>
<keyword evidence="5 9" id="KW-1133">Transmembrane helix</keyword>
<evidence type="ECO:0000313" key="11">
    <source>
        <dbReference type="Proteomes" id="UP001293593"/>
    </source>
</evidence>
<keyword evidence="8" id="KW-0560">Oxidoreductase</keyword>
<dbReference type="Proteomes" id="UP001293593">
    <property type="component" value="Unassembled WGS sequence"/>
</dbReference>
<dbReference type="GO" id="GO:0010268">
    <property type="term" value="P:brassinosteroid homeostasis"/>
    <property type="evidence" value="ECO:0007669"/>
    <property type="project" value="TreeGrafter"/>
</dbReference>
<dbReference type="PRINTS" id="PR00463">
    <property type="entry name" value="EP450I"/>
</dbReference>
<keyword evidence="11" id="KW-1185">Reference proteome</keyword>
<feature type="binding site" description="axial binding residue" evidence="7">
    <location>
        <position position="436"/>
    </location>
    <ligand>
        <name>heme</name>
        <dbReference type="ChEBI" id="CHEBI:30413"/>
    </ligand>
    <ligandPart>
        <name>Fe</name>
        <dbReference type="ChEBI" id="CHEBI:18248"/>
    </ligandPart>
</feature>
<keyword evidence="4 7" id="KW-0479">Metal-binding</keyword>
<reference evidence="10" key="1">
    <citation type="submission" date="2023-10" db="EMBL/GenBank/DDBJ databases">
        <title>Chromosome-level genome of the transformable northern wattle, Acacia crassicarpa.</title>
        <authorList>
            <person name="Massaro I."/>
            <person name="Sinha N.R."/>
            <person name="Poethig S."/>
            <person name="Leichty A.R."/>
        </authorList>
    </citation>
    <scope>NUCLEOTIDE SEQUENCE</scope>
    <source>
        <strain evidence="10">Acra3RX</strain>
        <tissue evidence="10">Leaf</tissue>
    </source>
</reference>
<keyword evidence="8" id="KW-0503">Monooxygenase</keyword>
<keyword evidence="7 8" id="KW-0349">Heme</keyword>
<dbReference type="PROSITE" id="PS00086">
    <property type="entry name" value="CYTOCHROME_P450"/>
    <property type="match status" value="1"/>
</dbReference>
<dbReference type="SUPFAM" id="SSF48264">
    <property type="entry name" value="Cytochrome P450"/>
    <property type="match status" value="1"/>
</dbReference>
<dbReference type="PANTHER" id="PTHR24286:SF189">
    <property type="entry name" value="CYTOCHROME P450, FAMILY 722, SUBFAMILY A, POLYPEPTIDE 1"/>
    <property type="match status" value="1"/>
</dbReference>
<comment type="caution">
    <text evidence="10">The sequence shown here is derived from an EMBL/GenBank/DDBJ whole genome shotgun (WGS) entry which is preliminary data.</text>
</comment>
<dbReference type="InterPro" id="IPR017972">
    <property type="entry name" value="Cyt_P450_CS"/>
</dbReference>
<name>A0AAE1JU08_9FABA</name>
<dbReference type="Pfam" id="PF00067">
    <property type="entry name" value="p450"/>
    <property type="match status" value="1"/>
</dbReference>
<proteinExistence type="inferred from homology"/>
<dbReference type="InterPro" id="IPR002401">
    <property type="entry name" value="Cyt_P450_E_grp-I"/>
</dbReference>
<evidence type="ECO:0000256" key="8">
    <source>
        <dbReference type="RuleBase" id="RU000461"/>
    </source>
</evidence>
<keyword evidence="3 9" id="KW-0812">Transmembrane</keyword>
<dbReference type="PRINTS" id="PR00385">
    <property type="entry name" value="P450"/>
</dbReference>
<dbReference type="Gene3D" id="1.10.630.10">
    <property type="entry name" value="Cytochrome P450"/>
    <property type="match status" value="1"/>
</dbReference>
<protein>
    <recommendedName>
        <fullName evidence="12">Cytochrome P450</fullName>
    </recommendedName>
</protein>
<evidence type="ECO:0000256" key="1">
    <source>
        <dbReference type="ARBA" id="ARBA00004167"/>
    </source>
</evidence>
<dbReference type="GO" id="GO:0004497">
    <property type="term" value="F:monooxygenase activity"/>
    <property type="evidence" value="ECO:0007669"/>
    <property type="project" value="UniProtKB-KW"/>
</dbReference>
<dbReference type="GO" id="GO:0016020">
    <property type="term" value="C:membrane"/>
    <property type="evidence" value="ECO:0007669"/>
    <property type="project" value="UniProtKB-SubCell"/>
</dbReference>
<evidence type="ECO:0000256" key="3">
    <source>
        <dbReference type="ARBA" id="ARBA00022692"/>
    </source>
</evidence>
<sequence length="495" mass="56511">MLGHLLQELPMFFYYWGIFVLVVTVVCQRAWNLWHYNINSYSEAGIPPGNRGLPFVGETLHFMAAINSPQGVYEFVRSRRLRYGRCFKTRLFGETHMFMSSMESAKAILNNDVGKFSKRYIKSIAELVGPHSLLCASHYHHKLIRAHLLSLFSTDSLASLVQHSDQLVVEALLGWPRHGLVVIQDEALQITCKAMCKMLMSIETGYELETVQREVGRVCEAMLAFPLRFKWTRFYKGLQARKRIMDILEKAMNERRNGSAGGHQDFLQRLLAGNDNKFKDQEVRGLTDEEIRDNILTMVIAGQDTTANAITWMVKFVGENQEVYHNLVKEQLQIANKRESSHLTLEDLSEMPFASGVAKEALRMASVVQWFPRVALEDCEIEGFKIKKGWNVNVDARSIHFDPTVHDDPDVFNPSRFHAKSNVHGFLPFGVGGRSCLGKNMAKAMMLVFLHRLITTYEWKVIDHDSSIQKWALFSKLRSGCPVHLTSIKDINKTA</sequence>
<evidence type="ECO:0000256" key="5">
    <source>
        <dbReference type="ARBA" id="ARBA00022989"/>
    </source>
</evidence>
<dbReference type="GO" id="GO:0016125">
    <property type="term" value="P:sterol metabolic process"/>
    <property type="evidence" value="ECO:0007669"/>
    <property type="project" value="TreeGrafter"/>
</dbReference>
<dbReference type="AlphaFoldDB" id="A0AAE1JU08"/>
<comment type="cofactor">
    <cofactor evidence="7">
        <name>heme</name>
        <dbReference type="ChEBI" id="CHEBI:30413"/>
    </cofactor>
</comment>
<dbReference type="EMBL" id="JAWXYG010000003">
    <property type="protein sequence ID" value="KAK4276561.1"/>
    <property type="molecule type" value="Genomic_DNA"/>
</dbReference>
<dbReference type="InterPro" id="IPR036396">
    <property type="entry name" value="Cyt_P450_sf"/>
</dbReference>
<evidence type="ECO:0008006" key="12">
    <source>
        <dbReference type="Google" id="ProtNLM"/>
    </source>
</evidence>
<feature type="transmembrane region" description="Helical" evidence="9">
    <location>
        <begin position="12"/>
        <end position="31"/>
    </location>
</feature>
<dbReference type="GO" id="GO:0016132">
    <property type="term" value="P:brassinosteroid biosynthetic process"/>
    <property type="evidence" value="ECO:0007669"/>
    <property type="project" value="TreeGrafter"/>
</dbReference>
<keyword evidence="6 7" id="KW-0408">Iron</keyword>
<dbReference type="GO" id="GO:0005506">
    <property type="term" value="F:iron ion binding"/>
    <property type="evidence" value="ECO:0007669"/>
    <property type="project" value="InterPro"/>
</dbReference>
<dbReference type="InterPro" id="IPR001128">
    <property type="entry name" value="Cyt_P450"/>
</dbReference>
<comment type="similarity">
    <text evidence="2 8">Belongs to the cytochrome P450 family.</text>
</comment>
<comment type="subcellular location">
    <subcellularLocation>
        <location evidence="1">Membrane</location>
        <topology evidence="1">Single-pass membrane protein</topology>
    </subcellularLocation>
</comment>